<dbReference type="Proteomes" id="UP000051673">
    <property type="component" value="Unassembled WGS sequence"/>
</dbReference>
<dbReference type="AlphaFoldDB" id="A0A0R2JNW9"/>
<dbReference type="STRING" id="1620.IV67_GL000590"/>
<evidence type="ECO:0000259" key="3">
    <source>
        <dbReference type="Pfam" id="PF07261"/>
    </source>
</evidence>
<accession>A0A0R2JNW9</accession>
<feature type="compositionally biased region" description="Basic and acidic residues" evidence="2">
    <location>
        <begin position="403"/>
        <end position="416"/>
    </location>
</feature>
<name>A0A0R2JNW9_9LACO</name>
<comment type="similarity">
    <text evidence="1">Belongs to the DnaB/DnaD family.</text>
</comment>
<organism evidence="5 6">
    <name type="scientific">Weissella minor</name>
    <dbReference type="NCBI Taxonomy" id="1620"/>
    <lineage>
        <taxon>Bacteria</taxon>
        <taxon>Bacillati</taxon>
        <taxon>Bacillota</taxon>
        <taxon>Bacilli</taxon>
        <taxon>Lactobacillales</taxon>
        <taxon>Lactobacillaceae</taxon>
        <taxon>Weissella</taxon>
    </lineage>
</organism>
<dbReference type="Pfam" id="PF07261">
    <property type="entry name" value="DnaB_2"/>
    <property type="match status" value="1"/>
</dbReference>
<dbReference type="InterPro" id="IPR058660">
    <property type="entry name" value="WHD_DnaB"/>
</dbReference>
<dbReference type="PATRIC" id="fig|1620.3.peg.597"/>
<feature type="domain" description="Replicative helicase loading/DNA remodeling protein DnaB N-terminal winged helix" evidence="4">
    <location>
        <begin position="8"/>
        <end position="253"/>
    </location>
</feature>
<evidence type="ECO:0000256" key="2">
    <source>
        <dbReference type="SAM" id="MobiDB-lite"/>
    </source>
</evidence>
<evidence type="ECO:0000256" key="1">
    <source>
        <dbReference type="ARBA" id="ARBA00093462"/>
    </source>
</evidence>
<sequence>MSEFALAQRYHVVSQTELTLPNIRSLTQVYLPIIGHEAFTLYMTLACYPHDKNRAFTHTELLDQAGLTHHSFLDARARLEGMGLLRTYRQDLTTGTQWVYEVLEPMSTRAFLADDTLASLLAHYLGEDTLQKLVADTIPVTPKIEGKNVTASFFDLVGMERFKRIKAPVEKTVSQPIEKQNTSEKKHLDIDLMANMLRSFNVSTRTLKENEAALVIEKELYGLDDVALVRLIQQNLTKDNTIDMAGIRRSLSKQTLETQRQDASQVTPTTNGEVSEQPSQSKPKNATEQFLQQVKTLAPVTYLKALRQEKGGFVTDSELKTLQDIAQLNRLPNEVINVLLYELTVGQKRTSISRNLMQTIVNDWTQAGIKTAEGALKYLQARQKNQSQQTGNNNRRYNNNRSLKNETRPDWEKQREQAAASSTEQAEAKRKLDAFLSAQKTKQED</sequence>
<feature type="region of interest" description="Disordered" evidence="2">
    <location>
        <begin position="253"/>
        <end position="286"/>
    </location>
</feature>
<reference evidence="5 6" key="1">
    <citation type="journal article" date="2015" name="Genome Announc.">
        <title>Expanding the biotechnology potential of lactobacilli through comparative genomics of 213 strains and associated genera.</title>
        <authorList>
            <person name="Sun Z."/>
            <person name="Harris H.M."/>
            <person name="McCann A."/>
            <person name="Guo C."/>
            <person name="Argimon S."/>
            <person name="Zhang W."/>
            <person name="Yang X."/>
            <person name="Jeffery I.B."/>
            <person name="Cooney J.C."/>
            <person name="Kagawa T.F."/>
            <person name="Liu W."/>
            <person name="Song Y."/>
            <person name="Salvetti E."/>
            <person name="Wrobel A."/>
            <person name="Rasinkangas P."/>
            <person name="Parkhill J."/>
            <person name="Rea M.C."/>
            <person name="O'Sullivan O."/>
            <person name="Ritari J."/>
            <person name="Douillard F.P."/>
            <person name="Paul Ross R."/>
            <person name="Yang R."/>
            <person name="Briner A.E."/>
            <person name="Felis G.E."/>
            <person name="de Vos W.M."/>
            <person name="Barrangou R."/>
            <person name="Klaenhammer T.R."/>
            <person name="Caufield P.W."/>
            <person name="Cui Y."/>
            <person name="Zhang H."/>
            <person name="O'Toole P.W."/>
        </authorList>
    </citation>
    <scope>NUCLEOTIDE SEQUENCE [LARGE SCALE GENOMIC DNA]</scope>
    <source>
        <strain evidence="5 6">DSM 20014</strain>
    </source>
</reference>
<protein>
    <submittedName>
        <fullName evidence="5">Replication initiation membrane attachment protein</fullName>
    </submittedName>
</protein>
<dbReference type="InterPro" id="IPR006343">
    <property type="entry name" value="DnaB/C_C"/>
</dbReference>
<dbReference type="RefSeq" id="WP_057788015.1">
    <property type="nucleotide sequence ID" value="NZ_JQCD01000024.1"/>
</dbReference>
<evidence type="ECO:0000313" key="5">
    <source>
        <dbReference type="EMBL" id="KRN77077.1"/>
    </source>
</evidence>
<dbReference type="EMBL" id="JQCD01000024">
    <property type="protein sequence ID" value="KRN77077.1"/>
    <property type="molecule type" value="Genomic_DNA"/>
</dbReference>
<feature type="region of interest" description="Disordered" evidence="2">
    <location>
        <begin position="382"/>
        <end position="445"/>
    </location>
</feature>
<comment type="caution">
    <text evidence="5">The sequence shown here is derived from an EMBL/GenBank/DDBJ whole genome shotgun (WGS) entry which is preliminary data.</text>
</comment>
<feature type="domain" description="DnaB/C C-terminal" evidence="3">
    <location>
        <begin position="304"/>
        <end position="378"/>
    </location>
</feature>
<feature type="compositionally biased region" description="Low complexity" evidence="2">
    <location>
        <begin position="392"/>
        <end position="401"/>
    </location>
</feature>
<gene>
    <name evidence="5" type="ORF">IV67_GL000590</name>
</gene>
<feature type="compositionally biased region" description="Polar residues" evidence="2">
    <location>
        <begin position="382"/>
        <end position="391"/>
    </location>
</feature>
<dbReference type="Pfam" id="PF25888">
    <property type="entry name" value="WHD_DnaB"/>
    <property type="match status" value="1"/>
</dbReference>
<proteinExistence type="inferred from homology"/>
<evidence type="ECO:0000259" key="4">
    <source>
        <dbReference type="Pfam" id="PF25888"/>
    </source>
</evidence>
<evidence type="ECO:0000313" key="6">
    <source>
        <dbReference type="Proteomes" id="UP000051673"/>
    </source>
</evidence>
<keyword evidence="6" id="KW-1185">Reference proteome</keyword>